<feature type="transmembrane region" description="Helical" evidence="1">
    <location>
        <begin position="212"/>
        <end position="231"/>
    </location>
</feature>
<feature type="transmembrane region" description="Helical" evidence="1">
    <location>
        <begin position="82"/>
        <end position="100"/>
    </location>
</feature>
<evidence type="ECO:0000313" key="2">
    <source>
        <dbReference type="EMBL" id="TYP69748.1"/>
    </source>
</evidence>
<accession>A0A5S5BTS3</accession>
<keyword evidence="1" id="KW-0472">Membrane</keyword>
<name>A0A5S5BTS3_9BACL</name>
<dbReference type="Proteomes" id="UP000323257">
    <property type="component" value="Unassembled WGS sequence"/>
</dbReference>
<dbReference type="RefSeq" id="WP_148932751.1">
    <property type="nucleotide sequence ID" value="NZ_VNHS01000013.1"/>
</dbReference>
<keyword evidence="1" id="KW-1133">Transmembrane helix</keyword>
<comment type="caution">
    <text evidence="2">The sequence shown here is derived from an EMBL/GenBank/DDBJ whole genome shotgun (WGS) entry which is preliminary data.</text>
</comment>
<feature type="transmembrane region" description="Helical" evidence="1">
    <location>
        <begin position="148"/>
        <end position="173"/>
    </location>
</feature>
<dbReference type="OrthoDB" id="2584870at2"/>
<feature type="transmembrane region" description="Helical" evidence="1">
    <location>
        <begin position="106"/>
        <end position="127"/>
    </location>
</feature>
<dbReference type="AlphaFoldDB" id="A0A5S5BTS3"/>
<keyword evidence="1" id="KW-0812">Transmembrane</keyword>
<dbReference type="EMBL" id="VNHS01000013">
    <property type="protein sequence ID" value="TYP69748.1"/>
    <property type="molecule type" value="Genomic_DNA"/>
</dbReference>
<evidence type="ECO:0000256" key="1">
    <source>
        <dbReference type="SAM" id="Phobius"/>
    </source>
</evidence>
<organism evidence="2 3">
    <name type="scientific">Paenibacillus methanolicus</name>
    <dbReference type="NCBI Taxonomy" id="582686"/>
    <lineage>
        <taxon>Bacteria</taxon>
        <taxon>Bacillati</taxon>
        <taxon>Bacillota</taxon>
        <taxon>Bacilli</taxon>
        <taxon>Bacillales</taxon>
        <taxon>Paenibacillaceae</taxon>
        <taxon>Paenibacillus</taxon>
    </lineage>
</organism>
<proteinExistence type="predicted"/>
<evidence type="ECO:0000313" key="3">
    <source>
        <dbReference type="Proteomes" id="UP000323257"/>
    </source>
</evidence>
<keyword evidence="3" id="KW-1185">Reference proteome</keyword>
<feature type="transmembrane region" description="Helical" evidence="1">
    <location>
        <begin position="185"/>
        <end position="205"/>
    </location>
</feature>
<gene>
    <name evidence="2" type="ORF">BCM02_11379</name>
</gene>
<protein>
    <recommendedName>
        <fullName evidence="4">ABC-2 family transporter</fullName>
    </recommendedName>
</protein>
<sequence length="271" mass="30801">MSVPNDNELNQLEEEMREPLSRLLASPVSSQDTIRLIQALQPAFNELRQTSEAERYALQSAPLRPLSLYRLIRSQLSSYSRMYWLASLMVFAMLLLILPTDQNVSFHSVGNTFTFILPALLLASLAYSFRTWNKELRMIESITPFPPALLLIVRTMIVISLNLLFGIAGSFYMNMKVVTFPMLPFMLHWLSVLLFLSGLTAYLIMSRGLKTAYAVALLLWFAWNGLMQRIVPVWDFASNEYLTHIQTGALAAGLLLLALAYRRSFGTRLLP</sequence>
<evidence type="ECO:0008006" key="4">
    <source>
        <dbReference type="Google" id="ProtNLM"/>
    </source>
</evidence>
<feature type="transmembrane region" description="Helical" evidence="1">
    <location>
        <begin position="243"/>
        <end position="261"/>
    </location>
</feature>
<reference evidence="2 3" key="1">
    <citation type="submission" date="2019-07" db="EMBL/GenBank/DDBJ databases">
        <title>Genomic Encyclopedia of Type Strains, Phase III (KMG-III): the genomes of soil and plant-associated and newly described type strains.</title>
        <authorList>
            <person name="Whitman W."/>
        </authorList>
    </citation>
    <scope>NUCLEOTIDE SEQUENCE [LARGE SCALE GENOMIC DNA]</scope>
    <source>
        <strain evidence="2 3">BL24</strain>
    </source>
</reference>